<proteinExistence type="predicted"/>
<reference evidence="2" key="1">
    <citation type="submission" date="2020-04" db="EMBL/GenBank/DDBJ databases">
        <authorList>
            <person name="Alioto T."/>
            <person name="Alioto T."/>
            <person name="Gomez Garrido J."/>
        </authorList>
    </citation>
    <scope>NUCLEOTIDE SEQUENCE</scope>
    <source>
        <strain evidence="2">A484AB</strain>
    </source>
</reference>
<feature type="non-terminal residue" evidence="2">
    <location>
        <position position="1"/>
    </location>
</feature>
<comment type="caution">
    <text evidence="2">The sequence shown here is derived from an EMBL/GenBank/DDBJ whole genome shotgun (WGS) entry which is preliminary data.</text>
</comment>
<evidence type="ECO:0000313" key="3">
    <source>
        <dbReference type="Proteomes" id="UP001152795"/>
    </source>
</evidence>
<keyword evidence="3" id="KW-1185">Reference proteome</keyword>
<feature type="region of interest" description="Disordered" evidence="1">
    <location>
        <begin position="1"/>
        <end position="47"/>
    </location>
</feature>
<dbReference type="OrthoDB" id="10620909at2759"/>
<gene>
    <name evidence="2" type="ORF">PACLA_8A028501</name>
</gene>
<dbReference type="AlphaFoldDB" id="A0A6S7FVJ8"/>
<accession>A0A6S7FVJ8</accession>
<feature type="compositionally biased region" description="Basic and acidic residues" evidence="1">
    <location>
        <begin position="22"/>
        <end position="42"/>
    </location>
</feature>
<organism evidence="2 3">
    <name type="scientific">Paramuricea clavata</name>
    <name type="common">Red gorgonian</name>
    <name type="synonym">Violescent sea-whip</name>
    <dbReference type="NCBI Taxonomy" id="317549"/>
    <lineage>
        <taxon>Eukaryota</taxon>
        <taxon>Metazoa</taxon>
        <taxon>Cnidaria</taxon>
        <taxon>Anthozoa</taxon>
        <taxon>Octocorallia</taxon>
        <taxon>Malacalcyonacea</taxon>
        <taxon>Plexauridae</taxon>
        <taxon>Paramuricea</taxon>
    </lineage>
</organism>
<protein>
    <submittedName>
        <fullName evidence="2">Uncharacterized protein</fullName>
    </submittedName>
</protein>
<dbReference type="EMBL" id="CACRXK020000390">
    <property type="protein sequence ID" value="CAB3981433.1"/>
    <property type="molecule type" value="Genomic_DNA"/>
</dbReference>
<dbReference type="Proteomes" id="UP001152795">
    <property type="component" value="Unassembled WGS sequence"/>
</dbReference>
<evidence type="ECO:0000313" key="2">
    <source>
        <dbReference type="EMBL" id="CAB3981433.1"/>
    </source>
</evidence>
<evidence type="ECO:0000256" key="1">
    <source>
        <dbReference type="SAM" id="MobiDB-lite"/>
    </source>
</evidence>
<sequence>MKRSAIVSGSTPGKPAVKTNKRQGEPSSRKSLFDFKTEKKDNINQPDQWSIEERKALVEYVALFTPVSQDQAFPGRRPKKQNFGISVLMPFHTQQESRKDQ</sequence>
<name>A0A6S7FVJ8_PARCT</name>
<feature type="region of interest" description="Disordered" evidence="1">
    <location>
        <begin position="71"/>
        <end position="101"/>
    </location>
</feature>